<evidence type="ECO:0000313" key="3">
    <source>
        <dbReference type="EMBL" id="TGZ77803.1"/>
    </source>
</evidence>
<dbReference type="EMBL" id="ML220148">
    <property type="protein sequence ID" value="TGZ77803.1"/>
    <property type="molecule type" value="Genomic_DNA"/>
</dbReference>
<dbReference type="PANTHER" id="PTHR28288">
    <property type="entry name" value="PROTEASE B INHIBITOR 2"/>
    <property type="match status" value="1"/>
</dbReference>
<dbReference type="GO" id="GO:0008233">
    <property type="term" value="F:peptidase activity"/>
    <property type="evidence" value="ECO:0007669"/>
    <property type="project" value="UniProtKB-KW"/>
</dbReference>
<comment type="similarity">
    <text evidence="1">Belongs to the protease inhibitor I9 family.</text>
</comment>
<dbReference type="GO" id="GO:0042144">
    <property type="term" value="P:vacuole fusion, non-autophagic"/>
    <property type="evidence" value="ECO:0007669"/>
    <property type="project" value="TreeGrafter"/>
</dbReference>
<evidence type="ECO:0000259" key="2">
    <source>
        <dbReference type="Pfam" id="PF05922"/>
    </source>
</evidence>
<keyword evidence="4" id="KW-1185">Reference proteome</keyword>
<dbReference type="Pfam" id="PF05922">
    <property type="entry name" value="Inhibitor_I9"/>
    <property type="match status" value="1"/>
</dbReference>
<keyword evidence="3" id="KW-0645">Protease</keyword>
<dbReference type="OrthoDB" id="5518345at2759"/>
<dbReference type="FunCoup" id="A0A4S2MLH2">
    <property type="interactions" value="145"/>
</dbReference>
<keyword evidence="3" id="KW-0378">Hydrolase</keyword>
<dbReference type="AlphaFoldDB" id="A0A4S2MLH2"/>
<feature type="domain" description="Inhibitor I9" evidence="2">
    <location>
        <begin position="54"/>
        <end position="105"/>
    </location>
</feature>
<dbReference type="PANTHER" id="PTHR28288:SF2">
    <property type="entry name" value="PROTEASE B INHIBITOR 2"/>
    <property type="match status" value="1"/>
</dbReference>
<dbReference type="SUPFAM" id="SSF54897">
    <property type="entry name" value="Protease propeptides/inhibitors"/>
    <property type="match status" value="1"/>
</dbReference>
<accession>A0A4S2MLH2</accession>
<dbReference type="InterPro" id="IPR010259">
    <property type="entry name" value="S8pro/Inhibitor_I9"/>
</dbReference>
<protein>
    <submittedName>
        <fullName evidence="3">Protease propeptide/inhibitor</fullName>
    </submittedName>
</protein>
<dbReference type="InterPro" id="IPR052471">
    <property type="entry name" value="PBI_I9"/>
</dbReference>
<organism evidence="3 4">
    <name type="scientific">Ascodesmis nigricans</name>
    <dbReference type="NCBI Taxonomy" id="341454"/>
    <lineage>
        <taxon>Eukaryota</taxon>
        <taxon>Fungi</taxon>
        <taxon>Dikarya</taxon>
        <taxon>Ascomycota</taxon>
        <taxon>Pezizomycotina</taxon>
        <taxon>Pezizomycetes</taxon>
        <taxon>Pezizales</taxon>
        <taxon>Ascodesmidaceae</taxon>
        <taxon>Ascodesmis</taxon>
    </lineage>
</organism>
<dbReference type="InParanoid" id="A0A4S2MLH2"/>
<dbReference type="Proteomes" id="UP000298138">
    <property type="component" value="Unassembled WGS sequence"/>
</dbReference>
<proteinExistence type="inferred from homology"/>
<reference evidence="3 4" key="1">
    <citation type="submission" date="2019-04" db="EMBL/GenBank/DDBJ databases">
        <title>Comparative genomics and transcriptomics to analyze fruiting body development in filamentous ascomycetes.</title>
        <authorList>
            <consortium name="DOE Joint Genome Institute"/>
            <person name="Lutkenhaus R."/>
            <person name="Traeger S."/>
            <person name="Breuer J."/>
            <person name="Kuo A."/>
            <person name="Lipzen A."/>
            <person name="Pangilinan J."/>
            <person name="Dilworth D."/>
            <person name="Sandor L."/>
            <person name="Poggeler S."/>
            <person name="Barry K."/>
            <person name="Grigoriev I.V."/>
            <person name="Nowrousian M."/>
        </authorList>
    </citation>
    <scope>NUCLEOTIDE SEQUENCE [LARGE SCALE GENOMIC DNA]</scope>
    <source>
        <strain evidence="3 4">CBS 389.68</strain>
    </source>
</reference>
<evidence type="ECO:0000256" key="1">
    <source>
        <dbReference type="ARBA" id="ARBA00038069"/>
    </source>
</evidence>
<dbReference type="GO" id="GO:0006508">
    <property type="term" value="P:proteolysis"/>
    <property type="evidence" value="ECO:0007669"/>
    <property type="project" value="UniProtKB-KW"/>
</dbReference>
<dbReference type="Gene3D" id="3.30.70.80">
    <property type="entry name" value="Peptidase S8 propeptide/proteinase inhibitor I9"/>
    <property type="match status" value="1"/>
</dbReference>
<dbReference type="InterPro" id="IPR037045">
    <property type="entry name" value="S8pro/Inhibitor_I9_sf"/>
</dbReference>
<dbReference type="FunFam" id="3.30.70.80:FF:000005">
    <property type="entry name" value="Proteinase inhibitor I2B"/>
    <property type="match status" value="1"/>
</dbReference>
<sequence length="106" mass="11593">MTPGAGPSPSTTTLRNIITKTLASSLKHRKPTAVMPQSYIITAKPDCTDDEVQALKQQCRDKGGKITHEYTIIKGFAVEYPDDAVMALADHPHVENVEQDQTVTTQ</sequence>
<gene>
    <name evidence="3" type="ORF">EX30DRAFT_398212</name>
</gene>
<dbReference type="GO" id="GO:0004866">
    <property type="term" value="F:endopeptidase inhibitor activity"/>
    <property type="evidence" value="ECO:0007669"/>
    <property type="project" value="UniProtKB-ARBA"/>
</dbReference>
<evidence type="ECO:0000313" key="4">
    <source>
        <dbReference type="Proteomes" id="UP000298138"/>
    </source>
</evidence>
<name>A0A4S2MLH2_9PEZI</name>